<sequence>MDILVSFHRDKKANPGVIAVTPYYLSPSLDHEVKQNLLGQRKYENQWTTIPFNPNREP</sequence>
<name>A0A0J8QZV8_COCIT</name>
<evidence type="ECO:0000313" key="2">
    <source>
        <dbReference type="Proteomes" id="UP000054559"/>
    </source>
</evidence>
<dbReference type="AlphaFoldDB" id="A0A0J8QZV8"/>
<organism evidence="1 2">
    <name type="scientific">Coccidioides immitis RMSCC 3703</name>
    <dbReference type="NCBI Taxonomy" id="454286"/>
    <lineage>
        <taxon>Eukaryota</taxon>
        <taxon>Fungi</taxon>
        <taxon>Dikarya</taxon>
        <taxon>Ascomycota</taxon>
        <taxon>Pezizomycotina</taxon>
        <taxon>Eurotiomycetes</taxon>
        <taxon>Eurotiomycetidae</taxon>
        <taxon>Onygenales</taxon>
        <taxon>Onygenaceae</taxon>
        <taxon>Coccidioides</taxon>
    </lineage>
</organism>
<gene>
    <name evidence="1" type="ORF">CISG_01323</name>
</gene>
<protein>
    <submittedName>
        <fullName evidence="1">Uncharacterized protein</fullName>
    </submittedName>
</protein>
<proteinExistence type="predicted"/>
<reference evidence="2" key="1">
    <citation type="journal article" date="2010" name="Genome Res.">
        <title>Population genomic sequencing of Coccidioides fungi reveals recent hybridization and transposon control.</title>
        <authorList>
            <person name="Neafsey D.E."/>
            <person name="Barker B.M."/>
            <person name="Sharpton T.J."/>
            <person name="Stajich J.E."/>
            <person name="Park D.J."/>
            <person name="Whiston E."/>
            <person name="Hung C.-Y."/>
            <person name="McMahan C."/>
            <person name="White J."/>
            <person name="Sykes S."/>
            <person name="Heiman D."/>
            <person name="Young S."/>
            <person name="Zeng Q."/>
            <person name="Abouelleil A."/>
            <person name="Aftuck L."/>
            <person name="Bessette D."/>
            <person name="Brown A."/>
            <person name="FitzGerald M."/>
            <person name="Lui A."/>
            <person name="Macdonald J.P."/>
            <person name="Priest M."/>
            <person name="Orbach M.J."/>
            <person name="Galgiani J.N."/>
            <person name="Kirkland T.N."/>
            <person name="Cole G.T."/>
            <person name="Birren B.W."/>
            <person name="Henn M.R."/>
            <person name="Taylor J.W."/>
            <person name="Rounsley S.D."/>
        </authorList>
    </citation>
    <scope>NUCLEOTIDE SEQUENCE [LARGE SCALE GENOMIC DNA]</scope>
    <source>
        <strain evidence="2">RMSCC 3703</strain>
    </source>
</reference>
<accession>A0A0J8QZV8</accession>
<dbReference type="Proteomes" id="UP000054559">
    <property type="component" value="Unassembled WGS sequence"/>
</dbReference>
<dbReference type="EMBL" id="DS268121">
    <property type="protein sequence ID" value="KMU77565.1"/>
    <property type="molecule type" value="Genomic_DNA"/>
</dbReference>
<evidence type="ECO:0000313" key="1">
    <source>
        <dbReference type="EMBL" id="KMU77565.1"/>
    </source>
</evidence>